<feature type="transmembrane region" description="Helical" evidence="1">
    <location>
        <begin position="61"/>
        <end position="79"/>
    </location>
</feature>
<dbReference type="EMBL" id="CP127363">
    <property type="protein sequence ID" value="WIY50233.1"/>
    <property type="molecule type" value="Genomic_DNA"/>
</dbReference>
<dbReference type="RefSeq" id="WP_011796604.1">
    <property type="nucleotide sequence ID" value="NZ_CP023687.1"/>
</dbReference>
<gene>
    <name evidence="2" type="ORF">QRO08_06580</name>
</gene>
<proteinExistence type="predicted"/>
<reference evidence="2 3" key="1">
    <citation type="submission" date="2023-06" db="EMBL/GenBank/DDBJ databases">
        <authorList>
            <person name="Ham H."/>
            <person name="Park D.S."/>
        </authorList>
    </citation>
    <scope>NUCLEOTIDE SEQUENCE [LARGE SCALE GENOMIC DNA]</scope>
    <source>
        <strain evidence="2 3">KACC 17005</strain>
    </source>
</reference>
<organism evidence="2 3">
    <name type="scientific">Paracidovorax citrulli</name>
    <name type="common">Acidovorax citrulli</name>
    <dbReference type="NCBI Taxonomy" id="80869"/>
    <lineage>
        <taxon>Bacteria</taxon>
        <taxon>Pseudomonadati</taxon>
        <taxon>Pseudomonadota</taxon>
        <taxon>Betaproteobacteria</taxon>
        <taxon>Burkholderiales</taxon>
        <taxon>Comamonadaceae</taxon>
        <taxon>Paracidovorax</taxon>
    </lineage>
</organism>
<dbReference type="GeneID" id="79791562"/>
<accession>A0ABY9ATS1</accession>
<evidence type="ECO:0000256" key="1">
    <source>
        <dbReference type="SAM" id="Phobius"/>
    </source>
</evidence>
<sequence>MAEAEVRARPAGAAPLPVRHWRLARSPSLTPAQYGAVFLGTAGLMLCFAAAFGAAGYWPIAVFYLLLVAGLAGACWSGARHALDGDLIVLLDNGELEICCLRGAQEQHYRFPAAWCRVECVPGRHRAERSGLCIACGRHRIALGAWGSPRRADRLAGEIRAAAATLAHEVHARELSAPLRP</sequence>
<evidence type="ECO:0000313" key="3">
    <source>
        <dbReference type="Proteomes" id="UP001242732"/>
    </source>
</evidence>
<dbReference type="Pfam" id="PF10003">
    <property type="entry name" value="DUF2244"/>
    <property type="match status" value="1"/>
</dbReference>
<keyword evidence="1" id="KW-0812">Transmembrane</keyword>
<name>A0ABY9ATS1_PARCI</name>
<feature type="transmembrane region" description="Helical" evidence="1">
    <location>
        <begin position="34"/>
        <end position="55"/>
    </location>
</feature>
<protein>
    <submittedName>
        <fullName evidence="2">DUF2244 domain-containing protein</fullName>
    </submittedName>
</protein>
<dbReference type="InterPro" id="IPR019253">
    <property type="entry name" value="DUF2244_TM"/>
</dbReference>
<keyword evidence="3" id="KW-1185">Reference proteome</keyword>
<keyword evidence="1" id="KW-0472">Membrane</keyword>
<evidence type="ECO:0000313" key="2">
    <source>
        <dbReference type="EMBL" id="WIY50233.1"/>
    </source>
</evidence>
<keyword evidence="1" id="KW-1133">Transmembrane helix</keyword>
<dbReference type="Proteomes" id="UP001242732">
    <property type="component" value="Chromosome"/>
</dbReference>